<evidence type="ECO:0000256" key="2">
    <source>
        <dbReference type="ARBA" id="ARBA00007171"/>
    </source>
</evidence>
<dbReference type="Gene3D" id="3.90.1310.10">
    <property type="entry name" value="Penicillin-binding protein 2a (Domain 2)"/>
    <property type="match status" value="1"/>
</dbReference>
<name>A0A3A4ANK5_9ACTN</name>
<evidence type="ECO:0000259" key="6">
    <source>
        <dbReference type="Pfam" id="PF03717"/>
    </source>
</evidence>
<feature type="domain" description="Penicillin-binding protein transpeptidase" evidence="5">
    <location>
        <begin position="353"/>
        <end position="620"/>
    </location>
</feature>
<keyword evidence="3" id="KW-0472">Membrane</keyword>
<dbReference type="Pfam" id="PF00905">
    <property type="entry name" value="Transpeptidase"/>
    <property type="match status" value="1"/>
</dbReference>
<keyword evidence="9" id="KW-1185">Reference proteome</keyword>
<keyword evidence="4" id="KW-0732">Signal</keyword>
<evidence type="ECO:0000256" key="4">
    <source>
        <dbReference type="SAM" id="SignalP"/>
    </source>
</evidence>
<evidence type="ECO:0000259" key="5">
    <source>
        <dbReference type="Pfam" id="PF00905"/>
    </source>
</evidence>
<dbReference type="GO" id="GO:0005886">
    <property type="term" value="C:plasma membrane"/>
    <property type="evidence" value="ECO:0007669"/>
    <property type="project" value="TreeGrafter"/>
</dbReference>
<evidence type="ECO:0000256" key="3">
    <source>
        <dbReference type="ARBA" id="ARBA00023136"/>
    </source>
</evidence>
<evidence type="ECO:0000259" key="7">
    <source>
        <dbReference type="Pfam" id="PF05223"/>
    </source>
</evidence>
<dbReference type="Proteomes" id="UP000265768">
    <property type="component" value="Unassembled WGS sequence"/>
</dbReference>
<dbReference type="SUPFAM" id="SSF56601">
    <property type="entry name" value="beta-lactamase/transpeptidase-like"/>
    <property type="match status" value="1"/>
</dbReference>
<dbReference type="PANTHER" id="PTHR30627:SF24">
    <property type="entry name" value="PENICILLIN-BINDING PROTEIN 4B"/>
    <property type="match status" value="1"/>
</dbReference>
<dbReference type="Pfam" id="PF05223">
    <property type="entry name" value="MecA_N"/>
    <property type="match status" value="1"/>
</dbReference>
<accession>A0A3A4ANK5</accession>
<evidence type="ECO:0000256" key="1">
    <source>
        <dbReference type="ARBA" id="ARBA00004370"/>
    </source>
</evidence>
<sequence>MADVRRRGPAPARRRGLAAALSAVVLAPLLAGCFAEPSPQEAVRDFLVGWQSGDFAKAAARTDGDHKTVEKALSQVGPQLDATSFRFRLTSLDQNGDSARAVYHATVDLGENAPPWLYDGRLDLRLIGNLWKVRWSPSAIHPKLGPGQRLAVVNEVEPRAPVLDSRGNTLLTEATVYVAGAIPSGLSNPEEVGARLAKATGFAEDRILGQIRSAPPNEFVKLATFGKTKYAELSGKLAAIPGIEIRQEPMPIAAKAPTEIVGAVSAPTAETAAQLGGPAEAGDTVGRSGLQKVYQDQLAGSTSTEVVALDQNGRKVGELAKWPAKPNAPVHTTIDSAVQQRAEEAVAGAGPVVMVAVHAPTGKVLAVADEGLNQVRNGLAGRYPPGTAFSIVSTSALVRSGVGTGLKVPCPAERRVGEATFQQAGASANEAPSLRENFLRGCVTAYAALARRVSPGVLAEEAQRFGIGGDWSLPLQTYTGSLPDMTRESQQAEVMTGESVRVSPLGMALIAASVSTGGWRPPQLVVDKTKPEAVPRARLLDPDALRALRKLMRDSVKRDTRFLGIDGLSGVSSTVGYTEKGQRREGSWFVGYQDEIAVAVFAQNVGGDSATEVAARFFRSLS</sequence>
<proteinExistence type="inferred from homology"/>
<dbReference type="SUPFAM" id="SSF56519">
    <property type="entry name" value="Penicillin binding protein dimerisation domain"/>
    <property type="match status" value="1"/>
</dbReference>
<protein>
    <submittedName>
        <fullName evidence="8">Penicillin-binding protein</fullName>
    </submittedName>
</protein>
<dbReference type="OrthoDB" id="5241017at2"/>
<dbReference type="GO" id="GO:0008658">
    <property type="term" value="F:penicillin binding"/>
    <property type="evidence" value="ECO:0007669"/>
    <property type="project" value="InterPro"/>
</dbReference>
<dbReference type="GO" id="GO:0071972">
    <property type="term" value="F:peptidoglycan L,D-transpeptidase activity"/>
    <property type="evidence" value="ECO:0007669"/>
    <property type="project" value="TreeGrafter"/>
</dbReference>
<feature type="domain" description="Penicillin-binding protein dimerisation" evidence="6">
    <location>
        <begin position="158"/>
        <end position="318"/>
    </location>
</feature>
<feature type="domain" description="NTF2-like N-terminal transpeptidase" evidence="7">
    <location>
        <begin position="38"/>
        <end position="148"/>
    </location>
</feature>
<evidence type="ECO:0000313" key="9">
    <source>
        <dbReference type="Proteomes" id="UP000265768"/>
    </source>
</evidence>
<dbReference type="InterPro" id="IPR050515">
    <property type="entry name" value="Beta-lactam/transpept"/>
</dbReference>
<dbReference type="EMBL" id="QZEY01000009">
    <property type="protein sequence ID" value="RJL30551.1"/>
    <property type="molecule type" value="Genomic_DNA"/>
</dbReference>
<dbReference type="InterPro" id="IPR007887">
    <property type="entry name" value="MecA_N"/>
</dbReference>
<dbReference type="PANTHER" id="PTHR30627">
    <property type="entry name" value="PEPTIDOGLYCAN D,D-TRANSPEPTIDASE"/>
    <property type="match status" value="1"/>
</dbReference>
<dbReference type="Gene3D" id="3.40.710.10">
    <property type="entry name" value="DD-peptidase/beta-lactamase superfamily"/>
    <property type="match status" value="1"/>
</dbReference>
<reference evidence="8 9" key="1">
    <citation type="submission" date="2018-09" db="EMBL/GenBank/DDBJ databases">
        <title>YIM 75507 draft genome.</title>
        <authorList>
            <person name="Tang S."/>
            <person name="Feng Y."/>
        </authorList>
    </citation>
    <scope>NUCLEOTIDE SEQUENCE [LARGE SCALE GENOMIC DNA]</scope>
    <source>
        <strain evidence="8 9">YIM 75507</strain>
    </source>
</reference>
<dbReference type="InterPro" id="IPR005311">
    <property type="entry name" value="PBP_dimer"/>
</dbReference>
<dbReference type="InterPro" id="IPR001460">
    <property type="entry name" value="PCN-bd_Tpept"/>
</dbReference>
<dbReference type="InterPro" id="IPR012338">
    <property type="entry name" value="Beta-lactam/transpept-like"/>
</dbReference>
<evidence type="ECO:0000313" key="8">
    <source>
        <dbReference type="EMBL" id="RJL30551.1"/>
    </source>
</evidence>
<organism evidence="8 9">
    <name type="scientific">Bailinhaonella thermotolerans</name>
    <dbReference type="NCBI Taxonomy" id="1070861"/>
    <lineage>
        <taxon>Bacteria</taxon>
        <taxon>Bacillati</taxon>
        <taxon>Actinomycetota</taxon>
        <taxon>Actinomycetes</taxon>
        <taxon>Streptosporangiales</taxon>
        <taxon>Streptosporangiaceae</taxon>
        <taxon>Bailinhaonella</taxon>
    </lineage>
</organism>
<comment type="similarity">
    <text evidence="2">Belongs to the transpeptidase family.</text>
</comment>
<dbReference type="AlphaFoldDB" id="A0A3A4ANK5"/>
<dbReference type="PROSITE" id="PS51257">
    <property type="entry name" value="PROKAR_LIPOPROTEIN"/>
    <property type="match status" value="1"/>
</dbReference>
<dbReference type="GO" id="GO:0071555">
    <property type="term" value="P:cell wall organization"/>
    <property type="evidence" value="ECO:0007669"/>
    <property type="project" value="TreeGrafter"/>
</dbReference>
<comment type="caution">
    <text evidence="8">The sequence shown here is derived from an EMBL/GenBank/DDBJ whole genome shotgun (WGS) entry which is preliminary data.</text>
</comment>
<feature type="signal peptide" evidence="4">
    <location>
        <begin position="1"/>
        <end position="31"/>
    </location>
</feature>
<feature type="chain" id="PRO_5039146039" evidence="4">
    <location>
        <begin position="32"/>
        <end position="622"/>
    </location>
</feature>
<dbReference type="Pfam" id="PF03717">
    <property type="entry name" value="PBP_dimer"/>
    <property type="match status" value="1"/>
</dbReference>
<dbReference type="GO" id="GO:0046677">
    <property type="term" value="P:response to antibiotic"/>
    <property type="evidence" value="ECO:0007669"/>
    <property type="project" value="InterPro"/>
</dbReference>
<comment type="subcellular location">
    <subcellularLocation>
        <location evidence="1">Membrane</location>
    </subcellularLocation>
</comment>
<dbReference type="InterPro" id="IPR036138">
    <property type="entry name" value="PBP_dimer_sf"/>
</dbReference>
<gene>
    <name evidence="8" type="ORF">D5H75_22905</name>
</gene>